<proteinExistence type="predicted"/>
<sequence>MPVQMLDEHTTVHATDEAFNLHIQSIKAHIADGKREWDLECNLYKYTKTKDTILERYFNGIGDRKLFFFRDQVASCLKNEADSSFISANNVDDRERLITAIVGWENSASIEAVSTSIRDGGHFNIQMFYNQGRKIQSRMYKKYFARVRAAMFFIISSPDFNSLGPIGRADAAQRMVSWEKFCLTKENVIFLNYDYKDIYDFAAIYSIKEADWEQNGGEDARRTFENFLFEQSKFALELCYCFLGDIELPKDSKSKINERENRAYMYSLWGDLKSCVLEEAGTKASISNLPLINPAIETTTKKRKRENVEIIKGKRRGTLEALKESNTRNDVAVKSQGKCDGAVLN</sequence>
<evidence type="ECO:0000313" key="1">
    <source>
        <dbReference type="EMBL" id="TGO13367.1"/>
    </source>
</evidence>
<organism evidence="1 2">
    <name type="scientific">Botrytis tulipae</name>
    <dbReference type="NCBI Taxonomy" id="87230"/>
    <lineage>
        <taxon>Eukaryota</taxon>
        <taxon>Fungi</taxon>
        <taxon>Dikarya</taxon>
        <taxon>Ascomycota</taxon>
        <taxon>Pezizomycotina</taxon>
        <taxon>Leotiomycetes</taxon>
        <taxon>Helotiales</taxon>
        <taxon>Sclerotiniaceae</taxon>
        <taxon>Botrytis</taxon>
    </lineage>
</organism>
<name>A0A4Z1EX31_9HELO</name>
<evidence type="ECO:0000313" key="2">
    <source>
        <dbReference type="Proteomes" id="UP000297777"/>
    </source>
</evidence>
<accession>A0A4Z1EX31</accession>
<comment type="caution">
    <text evidence="1">The sequence shown here is derived from an EMBL/GenBank/DDBJ whole genome shotgun (WGS) entry which is preliminary data.</text>
</comment>
<gene>
    <name evidence="1" type="ORF">BTUL_0071g00450</name>
</gene>
<protein>
    <submittedName>
        <fullName evidence="1">Uncharacterized protein</fullName>
    </submittedName>
</protein>
<keyword evidence="2" id="KW-1185">Reference proteome</keyword>
<reference evidence="1 2" key="1">
    <citation type="submission" date="2017-12" db="EMBL/GenBank/DDBJ databases">
        <title>Comparative genomics of Botrytis spp.</title>
        <authorList>
            <person name="Valero-Jimenez C.A."/>
            <person name="Tapia P."/>
            <person name="Veloso J."/>
            <person name="Silva-Moreno E."/>
            <person name="Staats M."/>
            <person name="Valdes J.H."/>
            <person name="Van Kan J.A.L."/>
        </authorList>
    </citation>
    <scope>NUCLEOTIDE SEQUENCE [LARGE SCALE GENOMIC DNA]</scope>
    <source>
        <strain evidence="1 2">Bt9001</strain>
    </source>
</reference>
<dbReference type="EMBL" id="PQXH01000071">
    <property type="protein sequence ID" value="TGO13367.1"/>
    <property type="molecule type" value="Genomic_DNA"/>
</dbReference>
<dbReference type="AlphaFoldDB" id="A0A4Z1EX31"/>
<dbReference type="Proteomes" id="UP000297777">
    <property type="component" value="Unassembled WGS sequence"/>
</dbReference>